<feature type="binding site" evidence="8">
    <location>
        <begin position="294"/>
        <end position="297"/>
    </location>
    <ligand>
        <name>GTP</name>
        <dbReference type="ChEBI" id="CHEBI:37565"/>
        <label>2</label>
    </ligand>
</feature>
<evidence type="ECO:0000256" key="4">
    <source>
        <dbReference type="ARBA" id="ARBA00022737"/>
    </source>
</evidence>
<evidence type="ECO:0000256" key="9">
    <source>
        <dbReference type="RuleBase" id="RU004481"/>
    </source>
</evidence>
<evidence type="ECO:0000256" key="1">
    <source>
        <dbReference type="ARBA" id="ARBA00008279"/>
    </source>
</evidence>
<reference evidence="12" key="2">
    <citation type="journal article" date="2021" name="PeerJ">
        <title>Extensive microbial diversity within the chicken gut microbiome revealed by metagenomics and culture.</title>
        <authorList>
            <person name="Gilroy R."/>
            <person name="Ravi A."/>
            <person name="Getino M."/>
            <person name="Pursley I."/>
            <person name="Horton D.L."/>
            <person name="Alikhan N.F."/>
            <person name="Baker D."/>
            <person name="Gharbi K."/>
            <person name="Hall N."/>
            <person name="Watson M."/>
            <person name="Adriaenssens E.M."/>
            <person name="Foster-Nyarko E."/>
            <person name="Jarju S."/>
            <person name="Secka A."/>
            <person name="Antonio M."/>
            <person name="Oren A."/>
            <person name="Chaudhuri R.R."/>
            <person name="La Ragione R."/>
            <person name="Hildebrand F."/>
            <person name="Pallen M.J."/>
        </authorList>
    </citation>
    <scope>NUCLEOTIDE SEQUENCE</scope>
    <source>
        <strain evidence="12">B1-16210</strain>
    </source>
</reference>
<accession>A0A940IC56</accession>
<dbReference type="Proteomes" id="UP000721442">
    <property type="component" value="Unassembled WGS sequence"/>
</dbReference>
<dbReference type="GO" id="GO:0042254">
    <property type="term" value="P:ribosome biogenesis"/>
    <property type="evidence" value="ECO:0007669"/>
    <property type="project" value="UniProtKB-KW"/>
</dbReference>
<dbReference type="InterPro" id="IPR027417">
    <property type="entry name" value="P-loop_NTPase"/>
</dbReference>
<evidence type="ECO:0000259" key="11">
    <source>
        <dbReference type="Pfam" id="PF14714"/>
    </source>
</evidence>
<evidence type="ECO:0000256" key="6">
    <source>
        <dbReference type="ARBA" id="ARBA00023134"/>
    </source>
</evidence>
<dbReference type="PIRSF" id="PIRSF006485">
    <property type="entry name" value="GTP-binding_EngA"/>
    <property type="match status" value="1"/>
</dbReference>
<comment type="similarity">
    <text evidence="1 8 9">Belongs to the TRAFAC class TrmE-Era-EngA-EngB-Septin-like GTPase superfamily. EngA (Der) GTPase family.</text>
</comment>
<keyword evidence="6 8" id="KW-0342">GTP-binding</keyword>
<organism evidence="12 13">
    <name type="scientific">Candidatus Enterousia excrementavium</name>
    <dbReference type="NCBI Taxonomy" id="2840789"/>
    <lineage>
        <taxon>Bacteria</taxon>
        <taxon>Pseudomonadati</taxon>
        <taxon>Pseudomonadota</taxon>
        <taxon>Alphaproteobacteria</taxon>
        <taxon>Candidatus Enterousia</taxon>
    </lineage>
</organism>
<gene>
    <name evidence="8 12" type="primary">der</name>
    <name evidence="12" type="ORF">IAC77_02520</name>
</gene>
<feature type="domain" description="G" evidence="10">
    <location>
        <begin position="4"/>
        <end position="117"/>
    </location>
</feature>
<dbReference type="Gene3D" id="3.30.300.20">
    <property type="match status" value="1"/>
</dbReference>
<comment type="caution">
    <text evidence="8">Lacks conserved residue(s) required for the propagation of feature annotation.</text>
</comment>
<evidence type="ECO:0000313" key="13">
    <source>
        <dbReference type="Proteomes" id="UP000721442"/>
    </source>
</evidence>
<protein>
    <recommendedName>
        <fullName evidence="2 8">GTPase Der</fullName>
    </recommendedName>
    <alternativeName>
        <fullName evidence="7 8">GTP-binding protein EngA</fullName>
    </alternativeName>
</protein>
<evidence type="ECO:0000256" key="3">
    <source>
        <dbReference type="ARBA" id="ARBA00022517"/>
    </source>
</evidence>
<proteinExistence type="inferred from homology"/>
<reference evidence="12" key="1">
    <citation type="submission" date="2020-10" db="EMBL/GenBank/DDBJ databases">
        <authorList>
            <person name="Gilroy R."/>
        </authorList>
    </citation>
    <scope>NUCLEOTIDE SEQUENCE</scope>
    <source>
        <strain evidence="12">B1-16210</strain>
    </source>
</reference>
<comment type="function">
    <text evidence="8 9">GTPase that plays an essential role in the late steps of ribosome biogenesis.</text>
</comment>
<dbReference type="HAMAP" id="MF_00195">
    <property type="entry name" value="GTPase_Der"/>
    <property type="match status" value="1"/>
</dbReference>
<evidence type="ECO:0000256" key="5">
    <source>
        <dbReference type="ARBA" id="ARBA00022741"/>
    </source>
</evidence>
<feature type="binding site" evidence="8">
    <location>
        <begin position="116"/>
        <end position="119"/>
    </location>
    <ligand>
        <name>GTP</name>
        <dbReference type="ChEBI" id="CHEBI:37565"/>
        <label>1</label>
    </ligand>
</feature>
<evidence type="ECO:0000256" key="2">
    <source>
        <dbReference type="ARBA" id="ARBA00020953"/>
    </source>
</evidence>
<keyword evidence="3 8" id="KW-0690">Ribosome biogenesis</keyword>
<feature type="binding site" evidence="8">
    <location>
        <begin position="229"/>
        <end position="233"/>
    </location>
    <ligand>
        <name>GTP</name>
        <dbReference type="ChEBI" id="CHEBI:37565"/>
        <label>2</label>
    </ligand>
</feature>
<dbReference type="Gene3D" id="3.40.50.300">
    <property type="entry name" value="P-loop containing nucleotide triphosphate hydrolases"/>
    <property type="match status" value="2"/>
</dbReference>
<evidence type="ECO:0000313" key="12">
    <source>
        <dbReference type="EMBL" id="MBO8407311.1"/>
    </source>
</evidence>
<dbReference type="PANTHER" id="PTHR43834:SF6">
    <property type="entry name" value="GTPASE DER"/>
    <property type="match status" value="1"/>
</dbReference>
<dbReference type="Pfam" id="PF14714">
    <property type="entry name" value="KH_dom-like"/>
    <property type="match status" value="1"/>
</dbReference>
<feature type="binding site" evidence="8">
    <location>
        <begin position="182"/>
        <end position="189"/>
    </location>
    <ligand>
        <name>GTP</name>
        <dbReference type="ChEBI" id="CHEBI:37565"/>
        <label>2</label>
    </ligand>
</feature>
<keyword evidence="4 9" id="KW-0677">Repeat</keyword>
<dbReference type="EMBL" id="JADINE010000032">
    <property type="protein sequence ID" value="MBO8407311.1"/>
    <property type="molecule type" value="Genomic_DNA"/>
</dbReference>
<dbReference type="InterPro" id="IPR015946">
    <property type="entry name" value="KH_dom-like_a/b"/>
</dbReference>
<evidence type="ECO:0000256" key="8">
    <source>
        <dbReference type="HAMAP-Rule" id="MF_00195"/>
    </source>
</evidence>
<dbReference type="InterPro" id="IPR016484">
    <property type="entry name" value="GTPase_Der"/>
</dbReference>
<comment type="subunit">
    <text evidence="8">Associates with the 50S ribosomal subunit.</text>
</comment>
<dbReference type="AlphaFoldDB" id="A0A940IC56"/>
<name>A0A940IC56_9PROT</name>
<dbReference type="CDD" id="cd01894">
    <property type="entry name" value="EngA1"/>
    <property type="match status" value="1"/>
</dbReference>
<dbReference type="InterPro" id="IPR032859">
    <property type="entry name" value="KH_dom-like"/>
</dbReference>
<feature type="binding site" evidence="8">
    <location>
        <begin position="53"/>
        <end position="57"/>
    </location>
    <ligand>
        <name>GTP</name>
        <dbReference type="ChEBI" id="CHEBI:37565"/>
        <label>1</label>
    </ligand>
</feature>
<dbReference type="Pfam" id="PF01926">
    <property type="entry name" value="MMR_HSR1"/>
    <property type="match status" value="2"/>
</dbReference>
<evidence type="ECO:0000256" key="7">
    <source>
        <dbReference type="ARBA" id="ARBA00032345"/>
    </source>
</evidence>
<dbReference type="NCBIfam" id="TIGR00231">
    <property type="entry name" value="small_GTP"/>
    <property type="match status" value="2"/>
</dbReference>
<feature type="domain" description="GTPase Der C-terminal KH-domain-like" evidence="11">
    <location>
        <begin position="357"/>
        <end position="436"/>
    </location>
</feature>
<dbReference type="InterPro" id="IPR005225">
    <property type="entry name" value="Small_GTP-bd"/>
</dbReference>
<feature type="domain" description="G" evidence="10">
    <location>
        <begin position="177"/>
        <end position="295"/>
    </location>
</feature>
<dbReference type="GO" id="GO:0005525">
    <property type="term" value="F:GTP binding"/>
    <property type="evidence" value="ECO:0007669"/>
    <property type="project" value="UniProtKB-UniRule"/>
</dbReference>
<dbReference type="PRINTS" id="PR00326">
    <property type="entry name" value="GTP1OBG"/>
</dbReference>
<comment type="caution">
    <text evidence="12">The sequence shown here is derived from an EMBL/GenBank/DDBJ whole genome shotgun (WGS) entry which is preliminary data.</text>
</comment>
<dbReference type="PANTHER" id="PTHR43834">
    <property type="entry name" value="GTPASE DER"/>
    <property type="match status" value="1"/>
</dbReference>
<dbReference type="InterPro" id="IPR006073">
    <property type="entry name" value="GTP-bd"/>
</dbReference>
<sequence>MLKLIIAGRPNTGKSTLFNALTGTRDALVHDRPGVTRDTISGTMRDRTWTVVDTAGLENAKTGIAADSTTMAMDAVAAADAILFVVDGRTGLMPADIDWARMVRRKTRAPLLLVVNKSESGRRLADINEFYKLGFGAPVMISAEHKSGFDAIYDFIDKINPDAQNKPGTDTPTQKLKIAVLGQPNVGKSTLVNQVLGEKRQIVIDAPGITRDTVKIPTNFYGRDIILMDTAGLRRKAGVTDDVETLSAIKSLDAIEKSDVVILVVDATRNIENQALGIAGRVYDAGKILCVALNKWDLIDAAARDEKLLKLKHQFTNSFHQIIKPLILAISAETGTGVKNMFRRIYEQWDISNTDAPTSLINRIVEKLIEVRQPPLSRLKRPMKIKFARQTGRHPMKITINVGGASDIPESYTRYLRRGIAAELHWEHLPIVIEYKKDENPFDDK</sequence>
<evidence type="ECO:0000259" key="10">
    <source>
        <dbReference type="Pfam" id="PF01926"/>
    </source>
</evidence>
<keyword evidence="5 8" id="KW-0547">Nucleotide-binding</keyword>
<dbReference type="SUPFAM" id="SSF52540">
    <property type="entry name" value="P-loop containing nucleoside triphosphate hydrolases"/>
    <property type="match status" value="2"/>
</dbReference>
<dbReference type="NCBIfam" id="TIGR03594">
    <property type="entry name" value="GTPase_EngA"/>
    <property type="match status" value="1"/>
</dbReference>